<dbReference type="OrthoDB" id="1930760at2759"/>
<evidence type="ECO:0000313" key="6">
    <source>
        <dbReference type="Proteomes" id="UP000770015"/>
    </source>
</evidence>
<keyword evidence="6" id="KW-1185">Reference proteome</keyword>
<gene>
    <name evidence="5" type="ORF">F5X68DRAFT_270196</name>
</gene>
<evidence type="ECO:0008006" key="7">
    <source>
        <dbReference type="Google" id="ProtNLM"/>
    </source>
</evidence>
<dbReference type="InterPro" id="IPR052415">
    <property type="entry name" value="Diphthine_MTase"/>
</dbReference>
<dbReference type="EMBL" id="JAGSXJ010000022">
    <property type="protein sequence ID" value="KAH6677762.1"/>
    <property type="molecule type" value="Genomic_DNA"/>
</dbReference>
<dbReference type="PANTHER" id="PTHR46042">
    <property type="entry name" value="DIPHTHINE METHYLTRANSFERASE"/>
    <property type="match status" value="1"/>
</dbReference>
<comment type="caution">
    <text evidence="5">The sequence shown here is derived from an EMBL/GenBank/DDBJ whole genome shotgun (WGS) entry which is preliminary data.</text>
</comment>
<dbReference type="PANTHER" id="PTHR46042:SF1">
    <property type="entry name" value="DIPHTHINE METHYLTRANSFERASE"/>
    <property type="match status" value="1"/>
</dbReference>
<feature type="region of interest" description="Disordered" evidence="4">
    <location>
        <begin position="43"/>
        <end position="64"/>
    </location>
</feature>
<evidence type="ECO:0000256" key="4">
    <source>
        <dbReference type="SAM" id="MobiDB-lite"/>
    </source>
</evidence>
<organism evidence="5 6">
    <name type="scientific">Plectosphaerella plurivora</name>
    <dbReference type="NCBI Taxonomy" id="936078"/>
    <lineage>
        <taxon>Eukaryota</taxon>
        <taxon>Fungi</taxon>
        <taxon>Dikarya</taxon>
        <taxon>Ascomycota</taxon>
        <taxon>Pezizomycotina</taxon>
        <taxon>Sordariomycetes</taxon>
        <taxon>Hypocreomycetidae</taxon>
        <taxon>Glomerellales</taxon>
        <taxon>Plectosphaerellaceae</taxon>
        <taxon>Plectosphaerella</taxon>
    </lineage>
</organism>
<dbReference type="AlphaFoldDB" id="A0A9P8V5R0"/>
<sequence length="411" mass="44754">MEGLSLSSQDSILLDLPPCCVEFCPEAPSYFIVGTYNLVKDESTTDDNVPSSSGESAEPRSTQSRHGTLIVFEVTDGHLEQRQVAAQPSAILDIHFCPVPGLRNVLAVASSTGTVSFFRFGDDGNQARTLQHLNTSSVPGIESSLLFTSIAWHPDDAKVLSVTVSSGEVLVLRLDEQWNILSSQVAITHTLEAWTVVFSPTLLSDDSSSGGRGDGSRVELYSGGDDSTLRYTSMESTEDDMRPMYPAVQVSGHTAGVTAVIPTTFVLDDGYDVVITGSYDDHIRIFAIQKLSMSFGARKARLLAEKNLGGGVWRLKLITVESNAPDHWSALVLVCCMHAGSRIARISGQQQTSLDWDWDIQVLGRFEEHQSMNYGSDFMPSTAPNPRGLVCVSTSFYDKALCLWTIDLESK</sequence>
<dbReference type="GO" id="GO:0061685">
    <property type="term" value="F:diphthine methylesterase activity"/>
    <property type="evidence" value="ECO:0007669"/>
    <property type="project" value="TreeGrafter"/>
</dbReference>
<dbReference type="GO" id="GO:0005737">
    <property type="term" value="C:cytoplasm"/>
    <property type="evidence" value="ECO:0007669"/>
    <property type="project" value="TreeGrafter"/>
</dbReference>
<keyword evidence="1" id="KW-0853">WD repeat</keyword>
<name>A0A9P8V5R0_9PEZI</name>
<dbReference type="Gene3D" id="2.130.10.10">
    <property type="entry name" value="YVTN repeat-like/Quinoprotein amine dehydrogenase"/>
    <property type="match status" value="1"/>
</dbReference>
<dbReference type="SUPFAM" id="SSF101908">
    <property type="entry name" value="Putative isomerase YbhE"/>
    <property type="match status" value="1"/>
</dbReference>
<proteinExistence type="predicted"/>
<dbReference type="InterPro" id="IPR015943">
    <property type="entry name" value="WD40/YVTN_repeat-like_dom_sf"/>
</dbReference>
<keyword evidence="2" id="KW-0677">Repeat</keyword>
<evidence type="ECO:0000256" key="2">
    <source>
        <dbReference type="ARBA" id="ARBA00022737"/>
    </source>
</evidence>
<dbReference type="GO" id="GO:0017183">
    <property type="term" value="P:protein histidyl modification to diphthamide"/>
    <property type="evidence" value="ECO:0007669"/>
    <property type="project" value="TreeGrafter"/>
</dbReference>
<accession>A0A9P8V5R0</accession>
<comment type="pathway">
    <text evidence="3">Protein modification.</text>
</comment>
<protein>
    <recommendedName>
        <fullName evidence="7">Diphthine methyltransferase</fullName>
    </recommendedName>
</protein>
<reference evidence="5" key="1">
    <citation type="journal article" date="2021" name="Nat. Commun.">
        <title>Genetic determinants of endophytism in the Arabidopsis root mycobiome.</title>
        <authorList>
            <person name="Mesny F."/>
            <person name="Miyauchi S."/>
            <person name="Thiergart T."/>
            <person name="Pickel B."/>
            <person name="Atanasova L."/>
            <person name="Karlsson M."/>
            <person name="Huettel B."/>
            <person name="Barry K.W."/>
            <person name="Haridas S."/>
            <person name="Chen C."/>
            <person name="Bauer D."/>
            <person name="Andreopoulos W."/>
            <person name="Pangilinan J."/>
            <person name="LaButti K."/>
            <person name="Riley R."/>
            <person name="Lipzen A."/>
            <person name="Clum A."/>
            <person name="Drula E."/>
            <person name="Henrissat B."/>
            <person name="Kohler A."/>
            <person name="Grigoriev I.V."/>
            <person name="Martin F.M."/>
            <person name="Hacquard S."/>
        </authorList>
    </citation>
    <scope>NUCLEOTIDE SEQUENCE</scope>
    <source>
        <strain evidence="5">MPI-SDFR-AT-0117</strain>
    </source>
</reference>
<feature type="compositionally biased region" description="Polar residues" evidence="4">
    <location>
        <begin position="46"/>
        <end position="64"/>
    </location>
</feature>
<evidence type="ECO:0000313" key="5">
    <source>
        <dbReference type="EMBL" id="KAH6677762.1"/>
    </source>
</evidence>
<dbReference type="Proteomes" id="UP000770015">
    <property type="component" value="Unassembled WGS sequence"/>
</dbReference>
<feature type="region of interest" description="Disordered" evidence="4">
    <location>
        <begin position="205"/>
        <end position="231"/>
    </location>
</feature>
<evidence type="ECO:0000256" key="3">
    <source>
        <dbReference type="ARBA" id="ARBA00043952"/>
    </source>
</evidence>
<evidence type="ECO:0000256" key="1">
    <source>
        <dbReference type="ARBA" id="ARBA00022574"/>
    </source>
</evidence>